<organism evidence="2 3">
    <name type="scientific">Plasmodiophora brassicae</name>
    <name type="common">Clubroot disease agent</name>
    <dbReference type="NCBI Taxonomy" id="37360"/>
    <lineage>
        <taxon>Eukaryota</taxon>
        <taxon>Sar</taxon>
        <taxon>Rhizaria</taxon>
        <taxon>Endomyxa</taxon>
        <taxon>Phytomyxea</taxon>
        <taxon>Plasmodiophorida</taxon>
        <taxon>Plasmodiophoridae</taxon>
        <taxon>Plasmodiophora</taxon>
    </lineage>
</organism>
<dbReference type="EMBL" id="CDSF01000046">
    <property type="protein sequence ID" value="CEO95987.1"/>
    <property type="molecule type" value="Genomic_DNA"/>
</dbReference>
<keyword evidence="1" id="KW-1133">Transmembrane helix</keyword>
<protein>
    <submittedName>
        <fullName evidence="2">Uncharacterized protein</fullName>
    </submittedName>
</protein>
<feature type="transmembrane region" description="Helical" evidence="1">
    <location>
        <begin position="249"/>
        <end position="268"/>
    </location>
</feature>
<feature type="transmembrane region" description="Helical" evidence="1">
    <location>
        <begin position="42"/>
        <end position="61"/>
    </location>
</feature>
<dbReference type="Proteomes" id="UP000039324">
    <property type="component" value="Unassembled WGS sequence"/>
</dbReference>
<evidence type="ECO:0000313" key="3">
    <source>
        <dbReference type="Proteomes" id="UP000039324"/>
    </source>
</evidence>
<dbReference type="AlphaFoldDB" id="A0A0G4ILJ1"/>
<proteinExistence type="predicted"/>
<keyword evidence="1" id="KW-0472">Membrane</keyword>
<name>A0A0G4ILJ1_PLABS</name>
<sequence length="283" mass="31030">MGTTIPLAYPLTVATYAIAAGTIGVICSVLRQSPSGRFLRPLASSLCFATAIVHLVSLFWRNRVRCMPHLMGLVADTIALIAAIYAPDYIDLRGRLGLITLFQYVLMAQVLVQAIFLYLVGLRPKEKTECLVPKSKIPLMVACGIALLAAVTGFWAQTASAGSVSLLPERLNMDDLQMEKRRLMTAAGLMALCFGSILYALFRAMLPVAHAVNLIMVLLANILTVYCPNAINVAIRAQEDGRWLPVQEFKILVVILMSVLAFVLYRSGDYRIREAANSDQQLL</sequence>
<feature type="transmembrane region" description="Helical" evidence="1">
    <location>
        <begin position="183"/>
        <end position="202"/>
    </location>
</feature>
<keyword evidence="3" id="KW-1185">Reference proteome</keyword>
<keyword evidence="1" id="KW-0812">Transmembrane</keyword>
<feature type="transmembrane region" description="Helical" evidence="1">
    <location>
        <begin position="208"/>
        <end position="228"/>
    </location>
</feature>
<gene>
    <name evidence="2" type="ORF">PBRA_004677</name>
</gene>
<accession>A0A0G4ILJ1</accession>
<reference evidence="2 3" key="1">
    <citation type="submission" date="2015-02" db="EMBL/GenBank/DDBJ databases">
        <authorList>
            <person name="Chooi Y.-H."/>
        </authorList>
    </citation>
    <scope>NUCLEOTIDE SEQUENCE [LARGE SCALE GENOMIC DNA]</scope>
    <source>
        <strain evidence="2">E3</strain>
    </source>
</reference>
<feature type="transmembrane region" description="Helical" evidence="1">
    <location>
        <begin position="6"/>
        <end position="30"/>
    </location>
</feature>
<evidence type="ECO:0000256" key="1">
    <source>
        <dbReference type="SAM" id="Phobius"/>
    </source>
</evidence>
<feature type="transmembrane region" description="Helical" evidence="1">
    <location>
        <begin position="98"/>
        <end position="119"/>
    </location>
</feature>
<evidence type="ECO:0000313" key="2">
    <source>
        <dbReference type="EMBL" id="CEO95987.1"/>
    </source>
</evidence>
<feature type="transmembrane region" description="Helical" evidence="1">
    <location>
        <begin position="67"/>
        <end position="86"/>
    </location>
</feature>
<feature type="transmembrane region" description="Helical" evidence="1">
    <location>
        <begin position="139"/>
        <end position="162"/>
    </location>
</feature>